<gene>
    <name evidence="1" type="ORF">AMURIS_03652</name>
</gene>
<protein>
    <submittedName>
        <fullName evidence="1">Uncharacterized protein</fullName>
    </submittedName>
</protein>
<evidence type="ECO:0000313" key="2">
    <source>
        <dbReference type="Proteomes" id="UP000236311"/>
    </source>
</evidence>
<organism evidence="1 2">
    <name type="scientific">Acetatifactor muris</name>
    <dbReference type="NCBI Taxonomy" id="879566"/>
    <lineage>
        <taxon>Bacteria</taxon>
        <taxon>Bacillati</taxon>
        <taxon>Bacillota</taxon>
        <taxon>Clostridia</taxon>
        <taxon>Lachnospirales</taxon>
        <taxon>Lachnospiraceae</taxon>
        <taxon>Acetatifactor</taxon>
    </lineage>
</organism>
<evidence type="ECO:0000313" key="1">
    <source>
        <dbReference type="EMBL" id="SOY30918.1"/>
    </source>
</evidence>
<accession>A0A2K4ZKA8</accession>
<name>A0A2K4ZKA8_9FIRM</name>
<dbReference type="RefSeq" id="WP_103240932.1">
    <property type="nucleotide sequence ID" value="NZ_JANJZD010000020.1"/>
</dbReference>
<keyword evidence="2" id="KW-1185">Reference proteome</keyword>
<dbReference type="AlphaFoldDB" id="A0A2K4ZKA8"/>
<reference evidence="1 2" key="1">
    <citation type="submission" date="2018-01" db="EMBL/GenBank/DDBJ databases">
        <authorList>
            <person name="Gaut B.S."/>
            <person name="Morton B.R."/>
            <person name="Clegg M.T."/>
            <person name="Duvall M.R."/>
        </authorList>
    </citation>
    <scope>NUCLEOTIDE SEQUENCE [LARGE SCALE GENOMIC DNA]</scope>
    <source>
        <strain evidence="1">GP69</strain>
    </source>
</reference>
<dbReference type="EMBL" id="OFSM01000020">
    <property type="protein sequence ID" value="SOY30918.1"/>
    <property type="molecule type" value="Genomic_DNA"/>
</dbReference>
<dbReference type="Proteomes" id="UP000236311">
    <property type="component" value="Unassembled WGS sequence"/>
</dbReference>
<sequence length="80" mass="8833">MLGISVDVGTLMERLAGIAGSRAASYAELQGHIQEEHGDRYYEAVDGGWRYARFHISEHRLAIPEMAAEENGKGEQKEDG</sequence>
<proteinExistence type="predicted"/>